<dbReference type="Gene3D" id="3.60.15.10">
    <property type="entry name" value="Ribonuclease Z/Hydroxyacylglutathione hydrolase-like"/>
    <property type="match status" value="1"/>
</dbReference>
<reference evidence="1 2" key="1">
    <citation type="journal article" date="2002" name="J. Bacteriol.">
        <title>Whole-genome comparison of Mycobacterium tuberculosis clinical and laboratory strains.</title>
        <authorList>
            <person name="Fleischmann R.D."/>
            <person name="Alland D."/>
            <person name="Eisen J.A."/>
            <person name="Carpenter L."/>
            <person name="White O."/>
            <person name="Peterson J."/>
            <person name="DeBoy R."/>
            <person name="Dodson R."/>
            <person name="Gwinn M."/>
            <person name="Haft D."/>
            <person name="Hickey E."/>
            <person name="Kolonay J.F."/>
            <person name="Nelson W.C."/>
            <person name="Umayam L.A."/>
            <person name="Ermolaeva M."/>
            <person name="Salzberg S.L."/>
            <person name="Delcher A."/>
            <person name="Utterback T."/>
            <person name="Weidman J."/>
            <person name="Khouri H."/>
            <person name="Gill J."/>
            <person name="Mikula A."/>
            <person name="Bishai W."/>
            <person name="Jacobs Jr W.R.Jr."/>
            <person name="Venter J.C."/>
            <person name="Fraser C.M."/>
        </authorList>
    </citation>
    <scope>NUCLEOTIDE SEQUENCE [LARGE SCALE GENOMIC DNA]</scope>
    <source>
        <strain evidence="2">CDC 1551 / Oshkosh</strain>
    </source>
</reference>
<dbReference type="PANTHER" id="PTHR43546">
    <property type="entry name" value="UPF0173 METAL-DEPENDENT HYDROLASE MJ1163-RELATED"/>
    <property type="match status" value="1"/>
</dbReference>
<evidence type="ECO:0008006" key="3">
    <source>
        <dbReference type="Google" id="ProtNLM"/>
    </source>
</evidence>
<proteinExistence type="predicted"/>
<dbReference type="PANTHER" id="PTHR43546:SF3">
    <property type="entry name" value="UPF0173 METAL-DEPENDENT HYDROLASE MJ1163"/>
    <property type="match status" value="1"/>
</dbReference>
<dbReference type="InterPro" id="IPR050114">
    <property type="entry name" value="UPF0173_UPF0282_UlaG_hydrolase"/>
</dbReference>
<protein>
    <recommendedName>
        <fullName evidence="3">MBL fold metallo-hydrolase</fullName>
    </recommendedName>
</protein>
<dbReference type="HOGENOM" id="CLU_070266_0_0_11"/>
<name>Q7D588_MYCTO</name>
<dbReference type="EMBL" id="AE000516">
    <property type="protein sequence ID" value="AAK48041.1"/>
    <property type="molecule type" value="Genomic_DNA"/>
</dbReference>
<keyword evidence="2" id="KW-1185">Reference proteome</keyword>
<evidence type="ECO:0000313" key="2">
    <source>
        <dbReference type="Proteomes" id="UP000001020"/>
    </source>
</evidence>
<accession>Q7D588</accession>
<dbReference type="InterPro" id="IPR036866">
    <property type="entry name" value="RibonucZ/Hydroxyglut_hydro"/>
</dbReference>
<dbReference type="KEGG" id="mtc:MT3682"/>
<sequence>MSRAPIANRIWWRLASLTKSRPRLLSSRHGRRSPCHHGEIGLHTWLFGRYGRDSNSCAWPPECRGNRDQGPPLMRPKLGRPNIARYSNRFSVPTARSDAPLSVTWMGVATLLVDDGSSALMTDGYFSRPGLARVAAGKVSPSAERVDGCLARANVSRLTAVIPVHTHIDHAMDSALVADRTGAQLVGGESAANVGRGYGLPEESLVVAVPGEPIQLGAFDVTLVESHHCPPDRFPGVISAPLTPPVKASAYRCGEAWSTLVHHRPSGRRLLIQDSAGFVSGALAGYRADAAYLSVGQLGLQPPSYLLEYWTETVRTVGVRRVILIHWDDFFRPLSKPLRALPYAADDLDLSIRILDELAAQDGVALQMPTVWRREDPWM</sequence>
<evidence type="ECO:0000313" key="1">
    <source>
        <dbReference type="EMBL" id="AAK48041.1"/>
    </source>
</evidence>
<dbReference type="SUPFAM" id="SSF56281">
    <property type="entry name" value="Metallo-hydrolase/oxidoreductase"/>
    <property type="match status" value="1"/>
</dbReference>
<gene>
    <name evidence="1" type="ordered locus">MT3682</name>
</gene>
<dbReference type="Proteomes" id="UP000001020">
    <property type="component" value="Chromosome"/>
</dbReference>
<organism evidence="1 2">
    <name type="scientific">Mycobacterium tuberculosis (strain CDC 1551 / Oshkosh)</name>
    <dbReference type="NCBI Taxonomy" id="83331"/>
    <lineage>
        <taxon>Bacteria</taxon>
        <taxon>Bacillati</taxon>
        <taxon>Actinomycetota</taxon>
        <taxon>Actinomycetes</taxon>
        <taxon>Mycobacteriales</taxon>
        <taxon>Mycobacteriaceae</taxon>
        <taxon>Mycobacterium</taxon>
        <taxon>Mycobacterium tuberculosis complex</taxon>
    </lineage>
</organism>
<dbReference type="AlphaFoldDB" id="Q7D588"/>